<dbReference type="PANTHER" id="PTHR24394:SF47">
    <property type="entry name" value="ZINC FINGER AND BTB DOMAIN CONTAINING 20"/>
    <property type="match status" value="1"/>
</dbReference>
<dbReference type="GO" id="GO:0000981">
    <property type="term" value="F:DNA-binding transcription factor activity, RNA polymerase II-specific"/>
    <property type="evidence" value="ECO:0007669"/>
    <property type="project" value="TreeGrafter"/>
</dbReference>
<evidence type="ECO:0000256" key="12">
    <source>
        <dbReference type="SAM" id="MobiDB-lite"/>
    </source>
</evidence>
<evidence type="ECO:0000256" key="7">
    <source>
        <dbReference type="ARBA" id="ARBA00023015"/>
    </source>
</evidence>
<feature type="domain" description="C2H2-type" evidence="13">
    <location>
        <begin position="359"/>
        <end position="386"/>
    </location>
</feature>
<feature type="region of interest" description="Disordered" evidence="12">
    <location>
        <begin position="269"/>
        <end position="355"/>
    </location>
</feature>
<dbReference type="Proteomes" id="UP001153620">
    <property type="component" value="Chromosome 2"/>
</dbReference>
<evidence type="ECO:0000256" key="3">
    <source>
        <dbReference type="ARBA" id="ARBA00022723"/>
    </source>
</evidence>
<evidence type="ECO:0000313" key="15">
    <source>
        <dbReference type="Proteomes" id="UP001153620"/>
    </source>
</evidence>
<dbReference type="GO" id="GO:0005634">
    <property type="term" value="C:nucleus"/>
    <property type="evidence" value="ECO:0007669"/>
    <property type="project" value="UniProtKB-SubCell"/>
</dbReference>
<dbReference type="PANTHER" id="PTHR24394">
    <property type="entry name" value="ZINC FINGER PROTEIN"/>
    <property type="match status" value="1"/>
</dbReference>
<keyword evidence="8" id="KW-0238">DNA-binding</keyword>
<dbReference type="GO" id="GO:0008270">
    <property type="term" value="F:zinc ion binding"/>
    <property type="evidence" value="ECO:0007669"/>
    <property type="project" value="UniProtKB-KW"/>
</dbReference>
<feature type="domain" description="C2H2-type" evidence="13">
    <location>
        <begin position="415"/>
        <end position="442"/>
    </location>
</feature>
<reference evidence="14" key="2">
    <citation type="submission" date="2022-10" db="EMBL/GenBank/DDBJ databases">
        <authorList>
            <consortium name="ENA_rothamsted_submissions"/>
            <consortium name="culmorum"/>
            <person name="King R."/>
        </authorList>
    </citation>
    <scope>NUCLEOTIDE SEQUENCE</scope>
</reference>
<feature type="compositionally biased region" description="Basic and acidic residues" evidence="12">
    <location>
        <begin position="556"/>
        <end position="566"/>
    </location>
</feature>
<keyword evidence="5 11" id="KW-0863">Zinc-finger</keyword>
<dbReference type="FunFam" id="3.30.160.60:FF:002343">
    <property type="entry name" value="Zinc finger protein 33A"/>
    <property type="match status" value="2"/>
</dbReference>
<feature type="region of interest" description="Disordered" evidence="12">
    <location>
        <begin position="524"/>
        <end position="566"/>
    </location>
</feature>
<dbReference type="PROSITE" id="PS50157">
    <property type="entry name" value="ZINC_FINGER_C2H2_2"/>
    <property type="match status" value="7"/>
</dbReference>
<dbReference type="EMBL" id="OU895878">
    <property type="protein sequence ID" value="CAG9802789.1"/>
    <property type="molecule type" value="Genomic_DNA"/>
</dbReference>
<dbReference type="OrthoDB" id="3437960at2759"/>
<sequence>MESKQDFPTFCYNVKNIQMIAPGQLGDENKTIQYIATQPFTSYGQSYALVNPVQIAGTQNGQIVIQNKPISANTISNISFKCDVCSQIFPHLTLLNQHKRTHNQEDSHNDTVTVVTQQPNLIQAQNLISESGQNLGIQIVATESLEPAQLHHTINEQIGLVQQQSQSQQKNDKQKCISCGGHIQNAKRKGPKLIRCETCIQNDTNAQNVRPTQIFVSPDGDIKFEVNESQNVIHLQNALPAKMAAKKKNVTTVTKCSTCNGTGVVIVTDNPSSSSVSSNQTITVQQSPKQAPARTATSSPQKIPQQVQIQTISHQVQQQQQPQQAVSPPPLQQQSQHHPVQHHAPPQNQSVQSQNDKPFSCNICGGKFSRYSSLWSHKKLHSGEKNYKCEQCNSSFAKAVYLKNHMRIHSGEKPYRCGTCGMTFSQSPHLKNHERTHTGEKPYVCQICDKGFARHATLWNHRRIHTGEKPYRCERCSSAFSQAAHLKNHEKVHLGLKPFKCTICAGSFSDRFALKRHQNIHQKYGQTAPLQPGESEDVMGNDDEDMLKEEEEEDDSSVKDDMTLMA</sequence>
<dbReference type="FunFam" id="3.30.160.60:FF:002467">
    <property type="entry name" value="Zinc finger protein 51"/>
    <property type="match status" value="1"/>
</dbReference>
<dbReference type="FunFam" id="3.30.160.60:FF:001480">
    <property type="entry name" value="Si:cabz01071911.3"/>
    <property type="match status" value="1"/>
</dbReference>
<organism evidence="14 15">
    <name type="scientific">Chironomus riparius</name>
    <dbReference type="NCBI Taxonomy" id="315576"/>
    <lineage>
        <taxon>Eukaryota</taxon>
        <taxon>Metazoa</taxon>
        <taxon>Ecdysozoa</taxon>
        <taxon>Arthropoda</taxon>
        <taxon>Hexapoda</taxon>
        <taxon>Insecta</taxon>
        <taxon>Pterygota</taxon>
        <taxon>Neoptera</taxon>
        <taxon>Endopterygota</taxon>
        <taxon>Diptera</taxon>
        <taxon>Nematocera</taxon>
        <taxon>Chironomoidea</taxon>
        <taxon>Chironomidae</taxon>
        <taxon>Chironominae</taxon>
        <taxon>Chironomus</taxon>
    </lineage>
</organism>
<dbReference type="FunFam" id="3.30.160.60:FF:000512">
    <property type="entry name" value="zinc finger protein 197 isoform X1"/>
    <property type="match status" value="1"/>
</dbReference>
<dbReference type="SUPFAM" id="SSF57667">
    <property type="entry name" value="beta-beta-alpha zinc fingers"/>
    <property type="match status" value="5"/>
</dbReference>
<proteinExistence type="inferred from homology"/>
<dbReference type="FunFam" id="3.30.160.60:FF:000100">
    <property type="entry name" value="Zinc finger 45-like"/>
    <property type="match status" value="1"/>
</dbReference>
<feature type="domain" description="C2H2-type" evidence="13">
    <location>
        <begin position="499"/>
        <end position="521"/>
    </location>
</feature>
<accession>A0A9N9RST4</accession>
<keyword evidence="4" id="KW-0677">Repeat</keyword>
<dbReference type="AlphaFoldDB" id="A0A9N9RST4"/>
<dbReference type="InterPro" id="IPR013087">
    <property type="entry name" value="Znf_C2H2_type"/>
</dbReference>
<dbReference type="Gene3D" id="3.30.160.60">
    <property type="entry name" value="Classic Zinc Finger"/>
    <property type="match status" value="6"/>
</dbReference>
<gene>
    <name evidence="14" type="ORF">CHIRRI_LOCUS5694</name>
</gene>
<feature type="domain" description="C2H2-type" evidence="13">
    <location>
        <begin position="443"/>
        <end position="470"/>
    </location>
</feature>
<evidence type="ECO:0000259" key="13">
    <source>
        <dbReference type="PROSITE" id="PS50157"/>
    </source>
</evidence>
<evidence type="ECO:0000313" key="14">
    <source>
        <dbReference type="EMBL" id="CAG9802789.1"/>
    </source>
</evidence>
<dbReference type="GO" id="GO:0003677">
    <property type="term" value="F:DNA binding"/>
    <property type="evidence" value="ECO:0007669"/>
    <property type="project" value="UniProtKB-KW"/>
</dbReference>
<dbReference type="PROSITE" id="PS00028">
    <property type="entry name" value="ZINC_FINGER_C2H2_1"/>
    <property type="match status" value="7"/>
</dbReference>
<feature type="domain" description="C2H2-type" evidence="13">
    <location>
        <begin position="471"/>
        <end position="498"/>
    </location>
</feature>
<feature type="compositionally biased region" description="Low complexity" evidence="12">
    <location>
        <begin position="269"/>
        <end position="287"/>
    </location>
</feature>
<keyword evidence="7" id="KW-0805">Transcription regulation</keyword>
<keyword evidence="6" id="KW-0862">Zinc</keyword>
<comment type="subcellular location">
    <subcellularLocation>
        <location evidence="1">Nucleus</location>
    </subcellularLocation>
</comment>
<evidence type="ECO:0000256" key="8">
    <source>
        <dbReference type="ARBA" id="ARBA00023125"/>
    </source>
</evidence>
<evidence type="ECO:0000256" key="5">
    <source>
        <dbReference type="ARBA" id="ARBA00022771"/>
    </source>
</evidence>
<keyword evidence="15" id="KW-1185">Reference proteome</keyword>
<dbReference type="InterPro" id="IPR036236">
    <property type="entry name" value="Znf_C2H2_sf"/>
</dbReference>
<evidence type="ECO:0000256" key="4">
    <source>
        <dbReference type="ARBA" id="ARBA00022737"/>
    </source>
</evidence>
<dbReference type="Pfam" id="PF00096">
    <property type="entry name" value="zf-C2H2"/>
    <property type="match status" value="7"/>
</dbReference>
<dbReference type="SMART" id="SM00355">
    <property type="entry name" value="ZnF_C2H2"/>
    <property type="match status" value="7"/>
</dbReference>
<keyword evidence="3" id="KW-0479">Metal-binding</keyword>
<name>A0A9N9RST4_9DIPT</name>
<comment type="similarity">
    <text evidence="2">Belongs to the krueppel C2H2-type zinc-finger protein family.</text>
</comment>
<keyword evidence="10" id="KW-0539">Nucleus</keyword>
<evidence type="ECO:0000256" key="1">
    <source>
        <dbReference type="ARBA" id="ARBA00004123"/>
    </source>
</evidence>
<feature type="domain" description="C2H2-type" evidence="13">
    <location>
        <begin position="387"/>
        <end position="414"/>
    </location>
</feature>
<keyword evidence="9" id="KW-0804">Transcription</keyword>
<evidence type="ECO:0000256" key="10">
    <source>
        <dbReference type="ARBA" id="ARBA00023242"/>
    </source>
</evidence>
<feature type="domain" description="C2H2-type" evidence="13">
    <location>
        <begin position="80"/>
        <end position="107"/>
    </location>
</feature>
<feature type="compositionally biased region" description="Acidic residues" evidence="12">
    <location>
        <begin position="534"/>
        <end position="555"/>
    </location>
</feature>
<evidence type="ECO:0000256" key="11">
    <source>
        <dbReference type="PROSITE-ProRule" id="PRU00042"/>
    </source>
</evidence>
<reference evidence="14" key="1">
    <citation type="submission" date="2022-01" db="EMBL/GenBank/DDBJ databases">
        <authorList>
            <person name="King R."/>
        </authorList>
    </citation>
    <scope>NUCLEOTIDE SEQUENCE</scope>
</reference>
<evidence type="ECO:0000256" key="9">
    <source>
        <dbReference type="ARBA" id="ARBA00023163"/>
    </source>
</evidence>
<evidence type="ECO:0000256" key="6">
    <source>
        <dbReference type="ARBA" id="ARBA00022833"/>
    </source>
</evidence>
<evidence type="ECO:0000256" key="2">
    <source>
        <dbReference type="ARBA" id="ARBA00006991"/>
    </source>
</evidence>
<protein>
    <recommendedName>
        <fullName evidence="13">C2H2-type domain-containing protein</fullName>
    </recommendedName>
</protein>
<feature type="compositionally biased region" description="Low complexity" evidence="12">
    <location>
        <begin position="304"/>
        <end position="349"/>
    </location>
</feature>